<accession>A0A0A1UCR9</accession>
<reference evidence="2 3" key="1">
    <citation type="submission" date="2012-10" db="EMBL/GenBank/DDBJ databases">
        <authorList>
            <person name="Zafar N."/>
            <person name="Inman J."/>
            <person name="Hall N."/>
            <person name="Lorenzi H."/>
            <person name="Caler E."/>
        </authorList>
    </citation>
    <scope>NUCLEOTIDE SEQUENCE [LARGE SCALE GENOMIC DNA]</scope>
    <source>
        <strain evidence="2 3">IP1</strain>
    </source>
</reference>
<dbReference type="KEGG" id="eiv:EIN_405030"/>
<feature type="transmembrane region" description="Helical" evidence="1">
    <location>
        <begin position="41"/>
        <end position="59"/>
    </location>
</feature>
<feature type="transmembrane region" description="Helical" evidence="1">
    <location>
        <begin position="232"/>
        <end position="253"/>
    </location>
</feature>
<gene>
    <name evidence="2" type="ORF">EIN_405030</name>
</gene>
<keyword evidence="3" id="KW-1185">Reference proteome</keyword>
<feature type="transmembrane region" description="Helical" evidence="1">
    <location>
        <begin position="64"/>
        <end position="80"/>
    </location>
</feature>
<feature type="transmembrane region" description="Helical" evidence="1">
    <location>
        <begin position="164"/>
        <end position="186"/>
    </location>
</feature>
<dbReference type="VEuPathDB" id="AmoebaDB:EIN_405030"/>
<evidence type="ECO:0000313" key="3">
    <source>
        <dbReference type="Proteomes" id="UP000014680"/>
    </source>
</evidence>
<proteinExistence type="predicted"/>
<sequence>MSEDNDSSVLIHEEENKEQEFDDYENTIDTIVGTKVTTTTFTLLSLFVFLTAAVILVLFDPNRVLCSVICLIFVVMLPIISVRIDGILQGNVVYYFIPIFVMEILNSSLRVSDYYKAIPTYVIRKESFGHDFSFGCMLASDIFRMLFEVFLCLTIRTVSIFGNNYLYCGSFLILSLIFYFISFLFFRETTARTGLVFISLRGLFVLFSIAQILMICFNVGQFKHYSKFVASIPVLIYLVIIHVLFIASPVLYFSLFKKINSLNVPQFKESFLHQN</sequence>
<dbReference type="AlphaFoldDB" id="A0A0A1UCR9"/>
<organism evidence="2 3">
    <name type="scientific">Entamoeba invadens IP1</name>
    <dbReference type="NCBI Taxonomy" id="370355"/>
    <lineage>
        <taxon>Eukaryota</taxon>
        <taxon>Amoebozoa</taxon>
        <taxon>Evosea</taxon>
        <taxon>Archamoebae</taxon>
        <taxon>Mastigamoebida</taxon>
        <taxon>Entamoebidae</taxon>
        <taxon>Entamoeba</taxon>
    </lineage>
</organism>
<dbReference type="GeneID" id="14889123"/>
<feature type="transmembrane region" description="Helical" evidence="1">
    <location>
        <begin position="92"/>
        <end position="111"/>
    </location>
</feature>
<dbReference type="OrthoDB" id="10311034at2759"/>
<feature type="transmembrane region" description="Helical" evidence="1">
    <location>
        <begin position="198"/>
        <end position="220"/>
    </location>
</feature>
<dbReference type="EMBL" id="KB206537">
    <property type="protein sequence ID" value="ELP90089.1"/>
    <property type="molecule type" value="Genomic_DNA"/>
</dbReference>
<evidence type="ECO:0000256" key="1">
    <source>
        <dbReference type="SAM" id="Phobius"/>
    </source>
</evidence>
<dbReference type="Proteomes" id="UP000014680">
    <property type="component" value="Unassembled WGS sequence"/>
</dbReference>
<keyword evidence="1" id="KW-0472">Membrane</keyword>
<evidence type="ECO:0000313" key="2">
    <source>
        <dbReference type="EMBL" id="ELP90089.1"/>
    </source>
</evidence>
<feature type="transmembrane region" description="Helical" evidence="1">
    <location>
        <begin position="132"/>
        <end position="158"/>
    </location>
</feature>
<keyword evidence="1" id="KW-0812">Transmembrane</keyword>
<protein>
    <submittedName>
        <fullName evidence="2">Uncharacterized protein</fullName>
    </submittedName>
</protein>
<keyword evidence="1" id="KW-1133">Transmembrane helix</keyword>
<name>A0A0A1UCR9_ENTIV</name>
<dbReference type="RefSeq" id="XP_004256860.1">
    <property type="nucleotide sequence ID" value="XM_004256812.1"/>
</dbReference>
<dbReference type="OMA" id="IAQILMI"/>